<sequence length="154" mass="16527">MDISARVDYAIRAMLILADAAARGSGPVSIDTLATQQDLPRKFLEAIFADLRRAGLVLSRRGALGGYALSRPPGEISAGEVFRAVDGPLAEVRGLRPHETSYGGVALHLPSLWVAVRASLREVLDGTSLEALRTGDLPETVRQLLTAPDAWRSR</sequence>
<keyword evidence="1" id="KW-0238">DNA-binding</keyword>
<name>A0ABT5GJC6_9MICO</name>
<dbReference type="InterPro" id="IPR036390">
    <property type="entry name" value="WH_DNA-bd_sf"/>
</dbReference>
<dbReference type="PANTHER" id="PTHR33221:SF5">
    <property type="entry name" value="HTH-TYPE TRANSCRIPTIONAL REGULATOR ISCR"/>
    <property type="match status" value="1"/>
</dbReference>
<keyword evidence="3" id="KW-1185">Reference proteome</keyword>
<gene>
    <name evidence="2" type="ORF">OO014_13025</name>
</gene>
<dbReference type="PROSITE" id="PS51197">
    <property type="entry name" value="HTH_RRF2_2"/>
    <property type="match status" value="1"/>
</dbReference>
<comment type="caution">
    <text evidence="2">The sequence shown here is derived from an EMBL/GenBank/DDBJ whole genome shotgun (WGS) entry which is preliminary data.</text>
</comment>
<dbReference type="InterPro" id="IPR036388">
    <property type="entry name" value="WH-like_DNA-bd_sf"/>
</dbReference>
<reference evidence="2 3" key="1">
    <citation type="submission" date="2022-11" db="EMBL/GenBank/DDBJ databases">
        <title>Anaerobic phenanthrene biodegradation by a DNRA strain PheN6.</title>
        <authorList>
            <person name="Zhang Z."/>
        </authorList>
    </citation>
    <scope>NUCLEOTIDE SEQUENCE [LARGE SCALE GENOMIC DNA]</scope>
    <source>
        <strain evidence="2 3">PheN6</strain>
    </source>
</reference>
<protein>
    <submittedName>
        <fullName evidence="2">Rrf2 family transcriptional regulator</fullName>
    </submittedName>
</protein>
<dbReference type="InterPro" id="IPR030489">
    <property type="entry name" value="TR_Rrf2-type_CS"/>
</dbReference>
<dbReference type="NCBIfam" id="TIGR00738">
    <property type="entry name" value="rrf2_super"/>
    <property type="match status" value="1"/>
</dbReference>
<dbReference type="Gene3D" id="1.10.10.10">
    <property type="entry name" value="Winged helix-like DNA-binding domain superfamily/Winged helix DNA-binding domain"/>
    <property type="match status" value="1"/>
</dbReference>
<dbReference type="Proteomes" id="UP001150259">
    <property type="component" value="Unassembled WGS sequence"/>
</dbReference>
<evidence type="ECO:0000313" key="3">
    <source>
        <dbReference type="Proteomes" id="UP001150259"/>
    </source>
</evidence>
<dbReference type="InterPro" id="IPR000944">
    <property type="entry name" value="Tscrpt_reg_Rrf2"/>
</dbReference>
<dbReference type="SUPFAM" id="SSF46785">
    <property type="entry name" value="Winged helix' DNA-binding domain"/>
    <property type="match status" value="1"/>
</dbReference>
<dbReference type="Pfam" id="PF02082">
    <property type="entry name" value="Rrf2"/>
    <property type="match status" value="1"/>
</dbReference>
<dbReference type="RefSeq" id="WP_272462757.1">
    <property type="nucleotide sequence ID" value="NZ_JAPFQL010000056.1"/>
</dbReference>
<proteinExistence type="predicted"/>
<accession>A0ABT5GJC6</accession>
<evidence type="ECO:0000256" key="1">
    <source>
        <dbReference type="ARBA" id="ARBA00023125"/>
    </source>
</evidence>
<organism evidence="2 3">
    <name type="scientific">Intrasporangium calvum</name>
    <dbReference type="NCBI Taxonomy" id="53358"/>
    <lineage>
        <taxon>Bacteria</taxon>
        <taxon>Bacillati</taxon>
        <taxon>Actinomycetota</taxon>
        <taxon>Actinomycetes</taxon>
        <taxon>Micrococcales</taxon>
        <taxon>Intrasporangiaceae</taxon>
        <taxon>Intrasporangium</taxon>
    </lineage>
</organism>
<dbReference type="PROSITE" id="PS01332">
    <property type="entry name" value="HTH_RRF2_1"/>
    <property type="match status" value="1"/>
</dbReference>
<dbReference type="EMBL" id="JAPFQL010000056">
    <property type="protein sequence ID" value="MDC5698184.1"/>
    <property type="molecule type" value="Genomic_DNA"/>
</dbReference>
<dbReference type="PANTHER" id="PTHR33221">
    <property type="entry name" value="WINGED HELIX-TURN-HELIX TRANSCRIPTIONAL REGULATOR, RRF2 FAMILY"/>
    <property type="match status" value="1"/>
</dbReference>
<evidence type="ECO:0000313" key="2">
    <source>
        <dbReference type="EMBL" id="MDC5698184.1"/>
    </source>
</evidence>